<dbReference type="OrthoDB" id="814802at2"/>
<protein>
    <recommendedName>
        <fullName evidence="3">DUF748 domain-containing protein</fullName>
    </recommendedName>
</protein>
<name>A0A1M4ZL99_9BACT</name>
<sequence>MKKITIIILFIGLIVLSAYMYLRHSVATPGFKPAAAKTPAATPKKAESVADLRPLFISKLQQLVKAGTGGLYNLSIHEVEPDVLNASITINHAELIPDSAVLLQLKKSGQLPAQVFRVILGKLKIDGLGLQDFLNSKNLDLKSIKISAPSIDIYPGSTSEAGQKPPTLYQGLKEKLEHLGIDHIIVDGGKLVIHKPNGSIASSLEGIQVRLGDILMDSTTQYDKKRFLFAKTAELSMKNYRTSTKDGMYDMAIDEISVHPTQSTLAASHISFKPRLGKKEFAKKQGVMKERYDLSIPALRMQGIDWWNLVNKEKIFAEEAEISQARFAIYFDRSLPPGKPKLNSFPSQLIMKLPILVHIAVLKCKNLDLQYEEYNPFSEKTGIVHISHLDGEVRNLTNLPSAIQKNKQTTVKASGIILGKVPASLTLHFDMARYKTGAFTADINVKGFDGNVITPVSEPLGMFRLKSCTVQSIKAQEQGDEVSATGKTLILYKDLKIIPLEKGKGDDSSLNKKHVTGFLANAFVIKNDNPSGNEAVRNPVTSFNRDPHASFFNLIWKTVLTGILKTTGAPEKLAKPKYYKTE</sequence>
<dbReference type="EMBL" id="FQUU01000007">
    <property type="protein sequence ID" value="SHF18582.1"/>
    <property type="molecule type" value="Genomic_DNA"/>
</dbReference>
<dbReference type="AlphaFoldDB" id="A0A1M4ZL99"/>
<reference evidence="1 2" key="1">
    <citation type="submission" date="2016-11" db="EMBL/GenBank/DDBJ databases">
        <authorList>
            <person name="Jaros S."/>
            <person name="Januszkiewicz K."/>
            <person name="Wedrychowicz H."/>
        </authorList>
    </citation>
    <scope>NUCLEOTIDE SEQUENCE [LARGE SCALE GENOMIC DNA]</scope>
    <source>
        <strain evidence="1 2">DSM 18119</strain>
    </source>
</reference>
<dbReference type="Proteomes" id="UP000184048">
    <property type="component" value="Unassembled WGS sequence"/>
</dbReference>
<organism evidence="1 2">
    <name type="scientific">Flavisolibacter ginsengisoli DSM 18119</name>
    <dbReference type="NCBI Taxonomy" id="1121884"/>
    <lineage>
        <taxon>Bacteria</taxon>
        <taxon>Pseudomonadati</taxon>
        <taxon>Bacteroidota</taxon>
        <taxon>Chitinophagia</taxon>
        <taxon>Chitinophagales</taxon>
        <taxon>Chitinophagaceae</taxon>
        <taxon>Flavisolibacter</taxon>
    </lineage>
</organism>
<evidence type="ECO:0008006" key="3">
    <source>
        <dbReference type="Google" id="ProtNLM"/>
    </source>
</evidence>
<dbReference type="STRING" id="1121884.SAMN02745131_01979"/>
<accession>A0A1M4ZL99</accession>
<evidence type="ECO:0000313" key="2">
    <source>
        <dbReference type="Proteomes" id="UP000184048"/>
    </source>
</evidence>
<dbReference type="RefSeq" id="WP_139256400.1">
    <property type="nucleotide sequence ID" value="NZ_FQUU01000007.1"/>
</dbReference>
<evidence type="ECO:0000313" key="1">
    <source>
        <dbReference type="EMBL" id="SHF18582.1"/>
    </source>
</evidence>
<keyword evidence="2" id="KW-1185">Reference proteome</keyword>
<proteinExistence type="predicted"/>
<gene>
    <name evidence="1" type="ORF">SAMN02745131_01979</name>
</gene>